<dbReference type="EMBL" id="CAADHB010000003">
    <property type="protein sequence ID" value="VFK77848.1"/>
    <property type="molecule type" value="Genomic_DNA"/>
</dbReference>
<protein>
    <submittedName>
        <fullName evidence="1">Addiction module component</fullName>
    </submittedName>
</protein>
<proteinExistence type="predicted"/>
<name>A0A450Y8R6_9GAMM</name>
<dbReference type="InterPro" id="IPR013406">
    <property type="entry name" value="CHP02574_addiction_mod"/>
</dbReference>
<dbReference type="EMBL" id="CAADFR010000019">
    <property type="protein sequence ID" value="VFK37920.1"/>
    <property type="molecule type" value="Genomic_DNA"/>
</dbReference>
<organism evidence="1">
    <name type="scientific">Candidatus Kentrum sp. SD</name>
    <dbReference type="NCBI Taxonomy" id="2126332"/>
    <lineage>
        <taxon>Bacteria</taxon>
        <taxon>Pseudomonadati</taxon>
        <taxon>Pseudomonadota</taxon>
        <taxon>Gammaproteobacteria</taxon>
        <taxon>Candidatus Kentrum</taxon>
    </lineage>
</organism>
<evidence type="ECO:0000313" key="2">
    <source>
        <dbReference type="EMBL" id="VFK42562.1"/>
    </source>
</evidence>
<evidence type="ECO:0000313" key="1">
    <source>
        <dbReference type="EMBL" id="VFK37920.1"/>
    </source>
</evidence>
<dbReference type="AlphaFoldDB" id="A0A450Y8R6"/>
<dbReference type="Pfam" id="PF09720">
    <property type="entry name" value="Unstab_antitox"/>
    <property type="match status" value="1"/>
</dbReference>
<reference evidence="1" key="1">
    <citation type="submission" date="2019-02" db="EMBL/GenBank/DDBJ databases">
        <authorList>
            <person name="Gruber-Vodicka R. H."/>
            <person name="Seah K. B. B."/>
        </authorList>
    </citation>
    <scope>NUCLEOTIDE SEQUENCE</scope>
    <source>
        <strain evidence="3">BECK_S127</strain>
        <strain evidence="2">BECK_S1320</strain>
        <strain evidence="1">BECK_S1321</strain>
    </source>
</reference>
<evidence type="ECO:0000313" key="3">
    <source>
        <dbReference type="EMBL" id="VFK77848.1"/>
    </source>
</evidence>
<gene>
    <name evidence="3" type="ORF">BECKSD772D_GA0070982_10034</name>
    <name evidence="2" type="ORF">BECKSD772E_GA0070983_10185</name>
    <name evidence="1" type="ORF">BECKSD772F_GA0070984_10194</name>
</gene>
<accession>A0A450Y8R6</accession>
<dbReference type="EMBL" id="CAADFU010000018">
    <property type="protein sequence ID" value="VFK42562.1"/>
    <property type="molecule type" value="Genomic_DNA"/>
</dbReference>
<sequence length="108" mass="12352">MNIQEIQNEALHLPKRDRAKLAQRLLISLDSPAEDRISTEWLLETQRRAGEPDKGIVRPAPSEEVARKAQKRAASWQALMRHVQGLAQSKDISEEDIAYEIDQVRNAR</sequence>